<organism evidence="1 2">
    <name type="scientific">uncultured phage cr125_1</name>
    <dbReference type="NCBI Taxonomy" id="2772091"/>
    <lineage>
        <taxon>Viruses</taxon>
        <taxon>Duplodnaviria</taxon>
        <taxon>Heunggongvirae</taxon>
        <taxon>Uroviricota</taxon>
        <taxon>Caudoviricetes</taxon>
        <taxon>Crassvirales</taxon>
        <taxon>Suoliviridae</taxon>
        <taxon>Uncouvirinae</taxon>
        <taxon>Aurodevirus</taxon>
        <taxon>Aurodevirus hominis</taxon>
    </lineage>
</organism>
<dbReference type="GO" id="GO:0004519">
    <property type="term" value="F:endonuclease activity"/>
    <property type="evidence" value="ECO:0007669"/>
    <property type="project" value="UniProtKB-KW"/>
</dbReference>
<dbReference type="Proteomes" id="UP000594004">
    <property type="component" value="Segment"/>
</dbReference>
<keyword evidence="1" id="KW-0540">Nuclease</keyword>
<dbReference type="EMBL" id="MT774407">
    <property type="protein sequence ID" value="QOR57574.1"/>
    <property type="molecule type" value="Genomic_DNA"/>
</dbReference>
<protein>
    <submittedName>
        <fullName evidence="1">HNH endonuclease</fullName>
    </submittedName>
</protein>
<evidence type="ECO:0000313" key="1">
    <source>
        <dbReference type="EMBL" id="QOR57574.1"/>
    </source>
</evidence>
<sequence length="144" mass="16679">MDTKTCSKCGKELPLSSFGVKNKARNTLQARCKECIKEDKRISYYKHFNANRERIRHRKDLYKLINKELKNLMKLSGCVLCGEKDIACLDFHHVKEKKFTIAAKLDCSESTLKEEIDKCIVLCANCHRKLHYYSKYSGPLVEAS</sequence>
<proteinExistence type="predicted"/>
<keyword evidence="1" id="KW-0378">Hydrolase</keyword>
<dbReference type="RefSeq" id="YP_010113214.1">
    <property type="nucleotide sequence ID" value="NC_055900.1"/>
</dbReference>
<keyword evidence="1" id="KW-0255">Endonuclease</keyword>
<name>A0A7M1RTX7_9CAUD</name>
<reference evidence="1 2" key="1">
    <citation type="submission" date="2020-07" db="EMBL/GenBank/DDBJ databases">
        <title>Taxonomic proposal: Crassvirales, a new order of highly abundant and diverse bacterial viruses.</title>
        <authorList>
            <person name="Shkoporov A.N."/>
            <person name="Stockdale S.R."/>
            <person name="Guerin E."/>
            <person name="Ross R.P."/>
            <person name="Hill C."/>
        </authorList>
    </citation>
    <scope>NUCLEOTIDE SEQUENCE [LARGE SCALE GENOMIC DNA]</scope>
</reference>
<evidence type="ECO:0000313" key="2">
    <source>
        <dbReference type="Proteomes" id="UP000594004"/>
    </source>
</evidence>
<keyword evidence="2" id="KW-1185">Reference proteome</keyword>
<dbReference type="KEGG" id="vg:65131659"/>
<accession>A0A7M1RTX7</accession>
<dbReference type="GeneID" id="65131659"/>